<proteinExistence type="predicted"/>
<dbReference type="SUPFAM" id="SSF50090">
    <property type="entry name" value="Electron transport accessory proteins"/>
    <property type="match status" value="1"/>
</dbReference>
<evidence type="ECO:0000313" key="8">
    <source>
        <dbReference type="Proteomes" id="UP000245639"/>
    </source>
</evidence>
<gene>
    <name evidence="7" type="ORF">C8D89_112109</name>
</gene>
<feature type="region of interest" description="Disordered" evidence="4">
    <location>
        <begin position="1"/>
        <end position="22"/>
    </location>
</feature>
<dbReference type="RefSeq" id="WP_116709943.1">
    <property type="nucleotide sequence ID" value="NZ_QEKW01000012.1"/>
</dbReference>
<keyword evidence="8" id="KW-1185">Reference proteome</keyword>
<evidence type="ECO:0000259" key="5">
    <source>
        <dbReference type="Pfam" id="PF02211"/>
    </source>
</evidence>
<evidence type="ECO:0000313" key="7">
    <source>
        <dbReference type="EMBL" id="PVZ06916.1"/>
    </source>
</evidence>
<dbReference type="GO" id="GO:0018822">
    <property type="term" value="F:nitrile hydratase activity"/>
    <property type="evidence" value="ECO:0007669"/>
    <property type="project" value="UniProtKB-EC"/>
</dbReference>
<organism evidence="7 8">
    <name type="scientific">Actinomycetospora cinnamomea</name>
    <dbReference type="NCBI Taxonomy" id="663609"/>
    <lineage>
        <taxon>Bacteria</taxon>
        <taxon>Bacillati</taxon>
        <taxon>Actinomycetota</taxon>
        <taxon>Actinomycetes</taxon>
        <taxon>Pseudonocardiales</taxon>
        <taxon>Pseudonocardiaceae</taxon>
        <taxon>Actinomycetospora</taxon>
    </lineage>
</organism>
<dbReference type="AlphaFoldDB" id="A0A2U1F419"/>
<dbReference type="EMBL" id="QEKW01000012">
    <property type="protein sequence ID" value="PVZ06916.1"/>
    <property type="molecule type" value="Genomic_DNA"/>
</dbReference>
<dbReference type="InterPro" id="IPR042262">
    <property type="entry name" value="CN_hydtase_beta_C"/>
</dbReference>
<dbReference type="InterPro" id="IPR008990">
    <property type="entry name" value="Elect_transpt_acc-like_dom_sf"/>
</dbReference>
<dbReference type="Pfam" id="PF02211">
    <property type="entry name" value="NHase_beta_C"/>
    <property type="match status" value="1"/>
</dbReference>
<dbReference type="OrthoDB" id="3478924at2"/>
<evidence type="ECO:0000259" key="6">
    <source>
        <dbReference type="Pfam" id="PF21006"/>
    </source>
</evidence>
<protein>
    <recommendedName>
        <fullName evidence="1">nitrile hydratase</fullName>
        <ecNumber evidence="1">4.2.1.84</ecNumber>
    </recommendedName>
</protein>
<dbReference type="Gene3D" id="1.10.472.20">
    <property type="entry name" value="Nitrile hydratase, beta subunit"/>
    <property type="match status" value="1"/>
</dbReference>
<keyword evidence="2" id="KW-0456">Lyase</keyword>
<evidence type="ECO:0000256" key="3">
    <source>
        <dbReference type="ARBA" id="ARBA00044877"/>
    </source>
</evidence>
<dbReference type="InterPro" id="IPR049054">
    <property type="entry name" value="CN_hydtase_beta-like_N"/>
</dbReference>
<evidence type="ECO:0000256" key="1">
    <source>
        <dbReference type="ARBA" id="ARBA00013079"/>
    </source>
</evidence>
<dbReference type="EC" id="4.2.1.84" evidence="1"/>
<name>A0A2U1F419_9PSEU</name>
<evidence type="ECO:0000256" key="4">
    <source>
        <dbReference type="SAM" id="MobiDB-lite"/>
    </source>
</evidence>
<feature type="domain" description="Nitrile hydratase beta subunit-like N-terminal" evidence="6">
    <location>
        <begin position="1"/>
        <end position="105"/>
    </location>
</feature>
<dbReference type="InterPro" id="IPR024690">
    <property type="entry name" value="CN_hydtase_beta_dom_C"/>
</dbReference>
<dbReference type="Gene3D" id="2.30.30.50">
    <property type="match status" value="1"/>
</dbReference>
<accession>A0A2U1F419</accession>
<feature type="domain" description="Nitrile hydratase beta subunit" evidence="5">
    <location>
        <begin position="126"/>
        <end position="218"/>
    </location>
</feature>
<dbReference type="Proteomes" id="UP000245639">
    <property type="component" value="Unassembled WGS sequence"/>
</dbReference>
<feature type="region of interest" description="Disordered" evidence="4">
    <location>
        <begin position="95"/>
        <end position="121"/>
    </location>
</feature>
<comment type="caution">
    <text evidence="7">The sequence shown here is derived from an EMBL/GenBank/DDBJ whole genome shotgun (WGS) entry which is preliminary data.</text>
</comment>
<sequence>MDSIADMGGTQAWGPAQVPTDEPPFAEPWEGRSFALTVLTMGRISGRNLDAFRHALGRLHPIDYLVDGYYGRWLNAAELMLTDSRILAPGAVDARARRNRGEDVTEPPFPEPSRPDYKPTAAGSLREIDRDPVFAAGDAVRTKDMHPEGPTKLSGYLRRRSGTVTAIRPPHVLPDTHAVFEGENPQHVYTVGFSSTELWGPDAEPFTVHADLFESYLAKIPESEADQ</sequence>
<comment type="catalytic activity">
    <reaction evidence="3">
        <text>an aliphatic primary amide = an aliphatic nitrile + H2O</text>
        <dbReference type="Rhea" id="RHEA:12673"/>
        <dbReference type="ChEBI" id="CHEBI:15377"/>
        <dbReference type="ChEBI" id="CHEBI:65285"/>
        <dbReference type="ChEBI" id="CHEBI:80291"/>
        <dbReference type="EC" id="4.2.1.84"/>
    </reaction>
</comment>
<reference evidence="7 8" key="1">
    <citation type="submission" date="2018-04" db="EMBL/GenBank/DDBJ databases">
        <title>Genomic Encyclopedia of Type Strains, Phase IV (KMG-IV): sequencing the most valuable type-strain genomes for metagenomic binning, comparative biology and taxonomic classification.</title>
        <authorList>
            <person name="Goeker M."/>
        </authorList>
    </citation>
    <scope>NUCLEOTIDE SEQUENCE [LARGE SCALE GENOMIC DNA]</scope>
    <source>
        <strain evidence="7 8">DSM 45771</strain>
    </source>
</reference>
<evidence type="ECO:0000256" key="2">
    <source>
        <dbReference type="ARBA" id="ARBA00023239"/>
    </source>
</evidence>
<dbReference type="Pfam" id="PF21006">
    <property type="entry name" value="NHase_beta_N"/>
    <property type="match status" value="1"/>
</dbReference>